<dbReference type="RefSeq" id="WP_099899108.1">
    <property type="nucleotide sequence ID" value="NZ_BPQJ01000035.1"/>
</dbReference>
<dbReference type="Proteomes" id="UP001055286">
    <property type="component" value="Unassembled WGS sequence"/>
</dbReference>
<accession>A0AA37HG44</accession>
<evidence type="ECO:0000313" key="2">
    <source>
        <dbReference type="Proteomes" id="UP001055286"/>
    </source>
</evidence>
<dbReference type="EMBL" id="BPQJ01000035">
    <property type="protein sequence ID" value="GJD65144.1"/>
    <property type="molecule type" value="Genomic_DNA"/>
</dbReference>
<organism evidence="1 2">
    <name type="scientific">Methylobacterium frigidaeris</name>
    <dbReference type="NCBI Taxonomy" id="2038277"/>
    <lineage>
        <taxon>Bacteria</taxon>
        <taxon>Pseudomonadati</taxon>
        <taxon>Pseudomonadota</taxon>
        <taxon>Alphaproteobacteria</taxon>
        <taxon>Hyphomicrobiales</taxon>
        <taxon>Methylobacteriaceae</taxon>
        <taxon>Methylobacterium</taxon>
    </lineage>
</organism>
<reference evidence="1" key="1">
    <citation type="journal article" date="2016" name="Front. Microbiol.">
        <title>Genome Sequence of the Piezophilic, Mesophilic Sulfate-Reducing Bacterium Desulfovibrio indicus J2T.</title>
        <authorList>
            <person name="Cao J."/>
            <person name="Maignien L."/>
            <person name="Shao Z."/>
            <person name="Alain K."/>
            <person name="Jebbar M."/>
        </authorList>
    </citation>
    <scope>NUCLEOTIDE SEQUENCE</scope>
    <source>
        <strain evidence="1">JCM 32048</strain>
    </source>
</reference>
<dbReference type="AlphaFoldDB" id="A0AA37HG44"/>
<keyword evidence="2" id="KW-1185">Reference proteome</keyword>
<proteinExistence type="predicted"/>
<reference evidence="1" key="2">
    <citation type="submission" date="2021-08" db="EMBL/GenBank/DDBJ databases">
        <authorList>
            <person name="Tani A."/>
            <person name="Ola A."/>
            <person name="Ogura Y."/>
            <person name="Katsura K."/>
            <person name="Hayashi T."/>
        </authorList>
    </citation>
    <scope>NUCLEOTIDE SEQUENCE</scope>
    <source>
        <strain evidence="1">JCM 32048</strain>
    </source>
</reference>
<comment type="caution">
    <text evidence="1">The sequence shown here is derived from an EMBL/GenBank/DDBJ whole genome shotgun (WGS) entry which is preliminary data.</text>
</comment>
<gene>
    <name evidence="1" type="ORF">MPEAHAMD_5331</name>
</gene>
<name>A0AA37HG44_9HYPH</name>
<protein>
    <submittedName>
        <fullName evidence="1">Uncharacterized protein</fullName>
    </submittedName>
</protein>
<sequence>MTTPHPDPAHVEILARIIHDQTWMERADSDRFDRIPDVWKRPYRASAVKILTQVDTLAAKVAVIAGERACP</sequence>
<evidence type="ECO:0000313" key="1">
    <source>
        <dbReference type="EMBL" id="GJD65144.1"/>
    </source>
</evidence>